<keyword evidence="2" id="KW-0238">DNA-binding</keyword>
<accession>A0A410G7Y3</accession>
<dbReference type="PRINTS" id="PR00778">
    <property type="entry name" value="HTHARSR"/>
</dbReference>
<dbReference type="SMART" id="SM00418">
    <property type="entry name" value="HTH_ARSR"/>
    <property type="match status" value="1"/>
</dbReference>
<sequence>MMSTEERNQLFMREGAAKAAAMLRLLSNEHRLLALCLLLEYGEMSVTELVERLDLGQSALSQHLAKLRNAGLVTYRRDAQNFYYRIHDPEVVRLIAVLKNIYCP</sequence>
<dbReference type="InterPro" id="IPR036390">
    <property type="entry name" value="WH_DNA-bd_sf"/>
</dbReference>
<proteinExistence type="predicted"/>
<dbReference type="PROSITE" id="PS50987">
    <property type="entry name" value="HTH_ARSR_2"/>
    <property type="match status" value="1"/>
</dbReference>
<dbReference type="PANTHER" id="PTHR43132:SF2">
    <property type="entry name" value="ARSENICAL RESISTANCE OPERON REPRESSOR ARSR-RELATED"/>
    <property type="match status" value="1"/>
</dbReference>
<dbReference type="Proteomes" id="UP000283474">
    <property type="component" value="Chromosome"/>
</dbReference>
<dbReference type="Pfam" id="PF01022">
    <property type="entry name" value="HTH_5"/>
    <property type="match status" value="1"/>
</dbReference>
<dbReference type="CDD" id="cd00090">
    <property type="entry name" value="HTH_ARSR"/>
    <property type="match status" value="1"/>
</dbReference>
<dbReference type="InterPro" id="IPR011991">
    <property type="entry name" value="ArsR-like_HTH"/>
</dbReference>
<feature type="domain" description="HTH arsR-type" evidence="4">
    <location>
        <begin position="11"/>
        <end position="104"/>
    </location>
</feature>
<dbReference type="GO" id="GO:0003700">
    <property type="term" value="F:DNA-binding transcription factor activity"/>
    <property type="evidence" value="ECO:0007669"/>
    <property type="project" value="InterPro"/>
</dbReference>
<dbReference type="InterPro" id="IPR036388">
    <property type="entry name" value="WH-like_DNA-bd_sf"/>
</dbReference>
<dbReference type="OrthoDB" id="5296924at2"/>
<keyword evidence="1" id="KW-0805">Transcription regulation</keyword>
<organism evidence="5 6">
    <name type="scientific">Pollutimonas thiosulfatoxidans</name>
    <dbReference type="NCBI Taxonomy" id="2028345"/>
    <lineage>
        <taxon>Bacteria</taxon>
        <taxon>Pseudomonadati</taxon>
        <taxon>Pseudomonadota</taxon>
        <taxon>Betaproteobacteria</taxon>
        <taxon>Burkholderiales</taxon>
        <taxon>Alcaligenaceae</taxon>
        <taxon>Pollutimonas</taxon>
    </lineage>
</organism>
<dbReference type="Gene3D" id="1.10.10.10">
    <property type="entry name" value="Winged helix-like DNA-binding domain superfamily/Winged helix DNA-binding domain"/>
    <property type="match status" value="1"/>
</dbReference>
<keyword evidence="6" id="KW-1185">Reference proteome</keyword>
<keyword evidence="3" id="KW-0804">Transcription</keyword>
<dbReference type="InterPro" id="IPR051011">
    <property type="entry name" value="Metal_resp_trans_reg"/>
</dbReference>
<evidence type="ECO:0000256" key="1">
    <source>
        <dbReference type="ARBA" id="ARBA00023015"/>
    </source>
</evidence>
<evidence type="ECO:0000313" key="6">
    <source>
        <dbReference type="Proteomes" id="UP000283474"/>
    </source>
</evidence>
<evidence type="ECO:0000259" key="4">
    <source>
        <dbReference type="PROSITE" id="PS50987"/>
    </source>
</evidence>
<dbReference type="SUPFAM" id="SSF46785">
    <property type="entry name" value="Winged helix' DNA-binding domain"/>
    <property type="match status" value="1"/>
</dbReference>
<protein>
    <submittedName>
        <fullName evidence="5">Transcriptional regulator</fullName>
    </submittedName>
</protein>
<name>A0A410G7Y3_9BURK</name>
<dbReference type="PANTHER" id="PTHR43132">
    <property type="entry name" value="ARSENICAL RESISTANCE OPERON REPRESSOR ARSR-RELATED"/>
    <property type="match status" value="1"/>
</dbReference>
<dbReference type="KEGG" id="pus:CKA81_00115"/>
<reference evidence="5 6" key="1">
    <citation type="submission" date="2017-08" db="EMBL/GenBank/DDBJ databases">
        <authorList>
            <person name="Park S.-J."/>
            <person name="Kim H."/>
        </authorList>
    </citation>
    <scope>NUCLEOTIDE SEQUENCE [LARGE SCALE GENOMIC DNA]</scope>
    <source>
        <strain evidence="6">ye3</strain>
    </source>
</reference>
<gene>
    <name evidence="5" type="ORF">CKA81_00115</name>
</gene>
<dbReference type="InterPro" id="IPR001845">
    <property type="entry name" value="HTH_ArsR_DNA-bd_dom"/>
</dbReference>
<evidence type="ECO:0000313" key="5">
    <source>
        <dbReference type="EMBL" id="QAA92428.1"/>
    </source>
</evidence>
<dbReference type="NCBIfam" id="NF033788">
    <property type="entry name" value="HTH_metalloreg"/>
    <property type="match status" value="1"/>
</dbReference>
<dbReference type="EMBL" id="CP022987">
    <property type="protein sequence ID" value="QAA92428.1"/>
    <property type="molecule type" value="Genomic_DNA"/>
</dbReference>
<dbReference type="GO" id="GO:0003677">
    <property type="term" value="F:DNA binding"/>
    <property type="evidence" value="ECO:0007669"/>
    <property type="project" value="UniProtKB-KW"/>
</dbReference>
<evidence type="ECO:0000256" key="2">
    <source>
        <dbReference type="ARBA" id="ARBA00023125"/>
    </source>
</evidence>
<dbReference type="AlphaFoldDB" id="A0A410G7Y3"/>
<evidence type="ECO:0000256" key="3">
    <source>
        <dbReference type="ARBA" id="ARBA00023163"/>
    </source>
</evidence>